<keyword evidence="14 18" id="KW-0753">Steroid metabolism</keyword>
<feature type="region of interest" description="Disordered" evidence="19">
    <location>
        <begin position="1"/>
        <end position="59"/>
    </location>
</feature>
<feature type="transmembrane region" description="Helical" evidence="18">
    <location>
        <begin position="497"/>
        <end position="515"/>
    </location>
</feature>
<keyword evidence="8 18" id="KW-1133">Transmembrane helix</keyword>
<comment type="catalytic activity">
    <reaction evidence="17">
        <text>ergosterol + NADP(+) = ergosta-5,7,22,24(28)-tetraen-3beta-ol + NADPH + H(+)</text>
        <dbReference type="Rhea" id="RHEA:18501"/>
        <dbReference type="ChEBI" id="CHEBI:15378"/>
        <dbReference type="ChEBI" id="CHEBI:16933"/>
        <dbReference type="ChEBI" id="CHEBI:18249"/>
        <dbReference type="ChEBI" id="CHEBI:57783"/>
        <dbReference type="ChEBI" id="CHEBI:58349"/>
        <dbReference type="EC" id="1.3.1.71"/>
    </reaction>
    <physiologicalReaction direction="right-to-left" evidence="17">
        <dbReference type="Rhea" id="RHEA:18503"/>
    </physiologicalReaction>
</comment>
<evidence type="ECO:0000256" key="16">
    <source>
        <dbReference type="ARBA" id="ARBA00038892"/>
    </source>
</evidence>
<evidence type="ECO:0000256" key="14">
    <source>
        <dbReference type="ARBA" id="ARBA00023221"/>
    </source>
</evidence>
<dbReference type="EMBL" id="ML986578">
    <property type="protein sequence ID" value="KAF2271074.1"/>
    <property type="molecule type" value="Genomic_DNA"/>
</dbReference>
<comment type="subcellular location">
    <subcellularLocation>
        <location evidence="1">Endoplasmic reticulum membrane</location>
        <topology evidence="1">Multi-pass membrane protein</topology>
    </subcellularLocation>
</comment>
<evidence type="ECO:0000256" key="17">
    <source>
        <dbReference type="ARBA" id="ARBA00048918"/>
    </source>
</evidence>
<evidence type="ECO:0000256" key="7">
    <source>
        <dbReference type="ARBA" id="ARBA00022955"/>
    </source>
</evidence>
<sequence>MTERVTRSQTGKTPSKPQYPGYVETPGRRKNIRKSVLPQSDGSDDGVSDPSSKPVSPTKRVLSAKLNDNGFLNGHAKGQANGLTNSYANGDANGHTKDHANGYGNGATIKTDRHEANSIENFGPVDTSGNFDFGGSWGVGSMMIGFPALMYYMWIGAIFYDGKFPKPAENESLSEFFQHMWFLAKTEAYPSNRAWQIYWFFGLIQMAFYMLLPGVYRHGKPLPHLGGKQLPYYCSGMWSMYTTIVLALALHFTGVFKLYTLIDEFGPIMSVAIISGFLCASIAYFSALARGATIRMTGYPIYDFFMGAELNPRLFGILDFKMFLEVRIPWYILLLLSMGTCLKQHEQYGYVSAEAYFLLVAFYLYAGACSKGEHLIITTWDMYYEKLGFMLIFWNMAGVPLSYCHAILFVATHHPDEYQWPTWFIALLIVAYLGVYYVWDTTNSQKNQFRQEERGIVEERTTFPYFKYGKIHNPKTIETKHGNKILCDGWYGKARKIHYTCDLFFALSWGLITGFKSPFPWFYPLFFFCMIIHRAMRDIEKCRERYGEAWTEYERRVPYLFIPYIF</sequence>
<evidence type="ECO:0000256" key="11">
    <source>
        <dbReference type="ARBA" id="ARBA00023098"/>
    </source>
</evidence>
<evidence type="ECO:0000256" key="8">
    <source>
        <dbReference type="ARBA" id="ARBA00022989"/>
    </source>
</evidence>
<dbReference type="InterPro" id="IPR001171">
    <property type="entry name" value="ERG24_DHCR-like"/>
</dbReference>
<organism evidence="20 21">
    <name type="scientific">Lojkania enalia</name>
    <dbReference type="NCBI Taxonomy" id="147567"/>
    <lineage>
        <taxon>Eukaryota</taxon>
        <taxon>Fungi</taxon>
        <taxon>Dikarya</taxon>
        <taxon>Ascomycota</taxon>
        <taxon>Pezizomycotina</taxon>
        <taxon>Dothideomycetes</taxon>
        <taxon>Pleosporomycetidae</taxon>
        <taxon>Pleosporales</taxon>
        <taxon>Pleosporales incertae sedis</taxon>
        <taxon>Lojkania</taxon>
    </lineage>
</organism>
<dbReference type="InterPro" id="IPR018083">
    <property type="entry name" value="Sterol_reductase_CS"/>
</dbReference>
<feature type="transmembrane region" description="Helical" evidence="18">
    <location>
        <begin position="348"/>
        <end position="366"/>
    </location>
</feature>
<evidence type="ECO:0000256" key="10">
    <source>
        <dbReference type="ARBA" id="ARBA00023011"/>
    </source>
</evidence>
<dbReference type="EC" id="1.3.1.71" evidence="16 18"/>
<evidence type="ECO:0000313" key="20">
    <source>
        <dbReference type="EMBL" id="KAF2271074.1"/>
    </source>
</evidence>
<evidence type="ECO:0000256" key="18">
    <source>
        <dbReference type="RuleBase" id="RU369120"/>
    </source>
</evidence>
<dbReference type="OrthoDB" id="5326588at2759"/>
<keyword evidence="4 18" id="KW-0812">Transmembrane</keyword>
<dbReference type="GO" id="GO:0000246">
    <property type="term" value="F:Delta24(24-1) sterol reductase activity"/>
    <property type="evidence" value="ECO:0007669"/>
    <property type="project" value="UniProtKB-EC"/>
</dbReference>
<evidence type="ECO:0000256" key="5">
    <source>
        <dbReference type="ARBA" id="ARBA00022824"/>
    </source>
</evidence>
<reference evidence="21" key="1">
    <citation type="journal article" date="2020" name="Stud. Mycol.">
        <title>101 Dothideomycetes genomes: A test case for predicting lifestyles and emergence of pathogens.</title>
        <authorList>
            <person name="Haridas S."/>
            <person name="Albert R."/>
            <person name="Binder M."/>
            <person name="Bloem J."/>
            <person name="LaButti K."/>
            <person name="Salamov A."/>
            <person name="Andreopoulos B."/>
            <person name="Baker S."/>
            <person name="Barry K."/>
            <person name="Bills G."/>
            <person name="Bluhm B."/>
            <person name="Cannon C."/>
            <person name="Castanera R."/>
            <person name="Culley D."/>
            <person name="Daum C."/>
            <person name="Ezra D."/>
            <person name="Gonzalez J."/>
            <person name="Henrissat B."/>
            <person name="Kuo A."/>
            <person name="Liang C."/>
            <person name="Lipzen A."/>
            <person name="Lutzoni F."/>
            <person name="Magnuson J."/>
            <person name="Mondo S."/>
            <person name="Nolan M."/>
            <person name="Ohm R."/>
            <person name="Pangilinan J."/>
            <person name="Park H.-J."/>
            <person name="Ramirez L."/>
            <person name="Alfaro M."/>
            <person name="Sun H."/>
            <person name="Tritt A."/>
            <person name="Yoshinaga Y."/>
            <person name="Zwiers L.-H."/>
            <person name="Turgeon B."/>
            <person name="Goodwin S."/>
            <person name="Spatafora J."/>
            <person name="Crous P."/>
            <person name="Grigoriev I."/>
        </authorList>
    </citation>
    <scope>NUCLEOTIDE SEQUENCE [LARGE SCALE GENOMIC DNA]</scope>
    <source>
        <strain evidence="21">CBS 304.66</strain>
    </source>
</reference>
<evidence type="ECO:0000256" key="6">
    <source>
        <dbReference type="ARBA" id="ARBA00022857"/>
    </source>
</evidence>
<keyword evidence="21" id="KW-1185">Reference proteome</keyword>
<keyword evidence="3 18" id="KW-0444">Lipid biosynthesis</keyword>
<feature type="transmembrane region" description="Helical" evidence="18">
    <location>
        <begin position="265"/>
        <end position="287"/>
    </location>
</feature>
<feature type="compositionally biased region" description="Low complexity" evidence="19">
    <location>
        <begin position="48"/>
        <end position="57"/>
    </location>
</feature>
<dbReference type="Proteomes" id="UP000800093">
    <property type="component" value="Unassembled WGS sequence"/>
</dbReference>
<evidence type="ECO:0000256" key="13">
    <source>
        <dbReference type="ARBA" id="ARBA00023166"/>
    </source>
</evidence>
<protein>
    <recommendedName>
        <fullName evidence="16 18">Delta(24(24(1)))-sterol reductase</fullName>
        <ecNumber evidence="16 18">1.3.1.71</ecNumber>
    </recommendedName>
    <alternativeName>
        <fullName evidence="18">C-24(28) sterol reductase</fullName>
    </alternativeName>
    <alternativeName>
        <fullName evidence="18">Sterol Delta(24(28))-reductase</fullName>
    </alternativeName>
</protein>
<dbReference type="Pfam" id="PF01222">
    <property type="entry name" value="ERG4_ERG24"/>
    <property type="match status" value="1"/>
</dbReference>
<dbReference type="FunFam" id="1.20.120.1630:FF:000003">
    <property type="entry name" value="C-24(28) sterol reductase"/>
    <property type="match status" value="1"/>
</dbReference>
<feature type="compositionally biased region" description="Polar residues" evidence="19">
    <location>
        <begin position="7"/>
        <end position="16"/>
    </location>
</feature>
<feature type="transmembrane region" description="Helical" evidence="18">
    <location>
        <begin position="420"/>
        <end position="439"/>
    </location>
</feature>
<evidence type="ECO:0000256" key="9">
    <source>
        <dbReference type="ARBA" id="ARBA00023002"/>
    </source>
</evidence>
<comment type="similarity">
    <text evidence="2 18">Belongs to the ERG4/ERG24 family.</text>
</comment>
<evidence type="ECO:0000256" key="1">
    <source>
        <dbReference type="ARBA" id="ARBA00004477"/>
    </source>
</evidence>
<comment type="pathway">
    <text evidence="15 18">Steroid metabolism; ergosterol biosynthesis.</text>
</comment>
<keyword evidence="7 18" id="KW-0752">Steroid biosynthesis</keyword>
<feature type="transmembrane region" description="Helical" evidence="18">
    <location>
        <begin position="387"/>
        <end position="408"/>
    </location>
</feature>
<dbReference type="PANTHER" id="PTHR21257">
    <property type="entry name" value="DELTA(14)-STEROL REDUCTASE"/>
    <property type="match status" value="1"/>
</dbReference>
<dbReference type="PANTHER" id="PTHR21257:SF31">
    <property type="entry name" value="DELTA(24(24(1)))-STEROL REDUCTASE ERG4"/>
    <property type="match status" value="1"/>
</dbReference>
<comment type="caution">
    <text evidence="20">The sequence shown here is derived from an EMBL/GenBank/DDBJ whole genome shotgun (WGS) entry which is preliminary data.</text>
</comment>
<evidence type="ECO:0000256" key="15">
    <source>
        <dbReference type="ARBA" id="ARBA00029435"/>
    </source>
</evidence>
<keyword evidence="11 18" id="KW-0443">Lipid metabolism</keyword>
<keyword evidence="12 18" id="KW-0472">Membrane</keyword>
<evidence type="ECO:0000256" key="19">
    <source>
        <dbReference type="SAM" id="MobiDB-lite"/>
    </source>
</evidence>
<evidence type="ECO:0000256" key="4">
    <source>
        <dbReference type="ARBA" id="ARBA00022692"/>
    </source>
</evidence>
<keyword evidence="6" id="KW-0521">NADP</keyword>
<feature type="transmembrane region" description="Helical" evidence="18">
    <location>
        <begin position="237"/>
        <end position="259"/>
    </location>
</feature>
<keyword evidence="9 18" id="KW-0560">Oxidoreductase</keyword>
<feature type="transmembrane region" description="Helical" evidence="18">
    <location>
        <begin position="197"/>
        <end position="216"/>
    </location>
</feature>
<evidence type="ECO:0000256" key="12">
    <source>
        <dbReference type="ARBA" id="ARBA00023136"/>
    </source>
</evidence>
<dbReference type="GO" id="GO:0006696">
    <property type="term" value="P:ergosterol biosynthetic process"/>
    <property type="evidence" value="ECO:0007669"/>
    <property type="project" value="UniProtKB-ARBA"/>
</dbReference>
<dbReference type="AlphaFoldDB" id="A0A9P4TS41"/>
<keyword evidence="10 18" id="KW-0756">Sterol biosynthesis</keyword>
<gene>
    <name evidence="20" type="ORF">CC78DRAFT_484795</name>
</gene>
<keyword evidence="5" id="KW-0256">Endoplasmic reticulum</keyword>
<dbReference type="GO" id="GO:0005789">
    <property type="term" value="C:endoplasmic reticulum membrane"/>
    <property type="evidence" value="ECO:0007669"/>
    <property type="project" value="UniProtKB-SubCell"/>
</dbReference>
<keyword evidence="13 18" id="KW-1207">Sterol metabolism</keyword>
<evidence type="ECO:0000313" key="21">
    <source>
        <dbReference type="Proteomes" id="UP000800093"/>
    </source>
</evidence>
<accession>A0A9P4TS41</accession>
<feature type="transmembrane region" description="Helical" evidence="18">
    <location>
        <begin position="322"/>
        <end position="342"/>
    </location>
</feature>
<name>A0A9P4TS41_9PLEO</name>
<evidence type="ECO:0000256" key="3">
    <source>
        <dbReference type="ARBA" id="ARBA00022516"/>
    </source>
</evidence>
<dbReference type="PROSITE" id="PS01017">
    <property type="entry name" value="STEROL_REDUCT_1"/>
    <property type="match status" value="1"/>
</dbReference>
<dbReference type="Gene3D" id="1.20.120.1630">
    <property type="match status" value="1"/>
</dbReference>
<feature type="transmembrane region" description="Helical" evidence="18">
    <location>
        <begin position="137"/>
        <end position="160"/>
    </location>
</feature>
<evidence type="ECO:0000256" key="2">
    <source>
        <dbReference type="ARBA" id="ARBA00005402"/>
    </source>
</evidence>
<proteinExistence type="inferred from homology"/>